<evidence type="ECO:0000256" key="1">
    <source>
        <dbReference type="ARBA" id="ARBA00004651"/>
    </source>
</evidence>
<keyword evidence="2 8" id="KW-0813">Transport</keyword>
<comment type="subcellular location">
    <subcellularLocation>
        <location evidence="1 8">Cell membrane</location>
        <topology evidence="1 8">Multi-pass membrane protein</topology>
    </subcellularLocation>
</comment>
<feature type="transmembrane region" description="Helical" evidence="8">
    <location>
        <begin position="21"/>
        <end position="46"/>
    </location>
</feature>
<name>A0A559JFL8_9BACL</name>
<keyword evidence="11" id="KW-1185">Reference proteome</keyword>
<feature type="transmembrane region" description="Helical" evidence="8">
    <location>
        <begin position="90"/>
        <end position="107"/>
    </location>
</feature>
<keyword evidence="4 8" id="KW-0812">Transmembrane</keyword>
<dbReference type="Pfam" id="PF00528">
    <property type="entry name" value="BPD_transp_1"/>
    <property type="match status" value="1"/>
</dbReference>
<dbReference type="PROSITE" id="PS50928">
    <property type="entry name" value="ABC_TM1"/>
    <property type="match status" value="1"/>
</dbReference>
<dbReference type="Gene3D" id="1.10.3720.10">
    <property type="entry name" value="MetI-like"/>
    <property type="match status" value="1"/>
</dbReference>
<dbReference type="Proteomes" id="UP000316330">
    <property type="component" value="Unassembled WGS sequence"/>
</dbReference>
<feature type="transmembrane region" description="Helical" evidence="8">
    <location>
        <begin position="191"/>
        <end position="209"/>
    </location>
</feature>
<dbReference type="InterPro" id="IPR035906">
    <property type="entry name" value="MetI-like_sf"/>
</dbReference>
<keyword evidence="3" id="KW-1003">Cell membrane</keyword>
<dbReference type="InterPro" id="IPR043429">
    <property type="entry name" value="ArtM/GltK/GlnP/TcyL/YhdX-like"/>
</dbReference>
<dbReference type="PANTHER" id="PTHR30614:SF0">
    <property type="entry name" value="L-CYSTINE TRANSPORT SYSTEM PERMEASE PROTEIN TCYL"/>
    <property type="match status" value="1"/>
</dbReference>
<dbReference type="InterPro" id="IPR000515">
    <property type="entry name" value="MetI-like"/>
</dbReference>
<evidence type="ECO:0000313" key="11">
    <source>
        <dbReference type="Proteomes" id="UP000316330"/>
    </source>
</evidence>
<evidence type="ECO:0000256" key="5">
    <source>
        <dbReference type="ARBA" id="ARBA00022970"/>
    </source>
</evidence>
<evidence type="ECO:0000256" key="4">
    <source>
        <dbReference type="ARBA" id="ARBA00022692"/>
    </source>
</evidence>
<comment type="similarity">
    <text evidence="8">Belongs to the binding-protein-dependent transport system permease family.</text>
</comment>
<evidence type="ECO:0000256" key="8">
    <source>
        <dbReference type="RuleBase" id="RU363032"/>
    </source>
</evidence>
<protein>
    <submittedName>
        <fullName evidence="10">Amino acid ABC transporter permease</fullName>
    </submittedName>
</protein>
<evidence type="ECO:0000256" key="6">
    <source>
        <dbReference type="ARBA" id="ARBA00022989"/>
    </source>
</evidence>
<dbReference type="OrthoDB" id="9805999at2"/>
<evidence type="ECO:0000259" key="9">
    <source>
        <dbReference type="PROSITE" id="PS50928"/>
    </source>
</evidence>
<dbReference type="RefSeq" id="WP_144703450.1">
    <property type="nucleotide sequence ID" value="NZ_VNJJ01000008.1"/>
</dbReference>
<evidence type="ECO:0000256" key="2">
    <source>
        <dbReference type="ARBA" id="ARBA00022448"/>
    </source>
</evidence>
<dbReference type="SUPFAM" id="SSF161098">
    <property type="entry name" value="MetI-like"/>
    <property type="match status" value="1"/>
</dbReference>
<reference evidence="10 11" key="1">
    <citation type="submission" date="2019-07" db="EMBL/GenBank/DDBJ databases">
        <authorList>
            <person name="Kim J."/>
        </authorList>
    </citation>
    <scope>NUCLEOTIDE SEQUENCE [LARGE SCALE GENOMIC DNA]</scope>
    <source>
        <strain evidence="10 11">G13</strain>
    </source>
</reference>
<dbReference type="GO" id="GO:0015184">
    <property type="term" value="F:L-cystine transmembrane transporter activity"/>
    <property type="evidence" value="ECO:0007669"/>
    <property type="project" value="TreeGrafter"/>
</dbReference>
<dbReference type="NCBIfam" id="TIGR01726">
    <property type="entry name" value="HEQRo_perm_3TM"/>
    <property type="match status" value="1"/>
</dbReference>
<proteinExistence type="inferred from homology"/>
<evidence type="ECO:0000256" key="7">
    <source>
        <dbReference type="ARBA" id="ARBA00023136"/>
    </source>
</evidence>
<accession>A0A559JFL8</accession>
<dbReference type="AlphaFoldDB" id="A0A559JFL8"/>
<evidence type="ECO:0000313" key="10">
    <source>
        <dbReference type="EMBL" id="TVX98665.1"/>
    </source>
</evidence>
<feature type="domain" description="ABC transmembrane type-1" evidence="9">
    <location>
        <begin position="19"/>
        <end position="210"/>
    </location>
</feature>
<feature type="transmembrane region" description="Helical" evidence="8">
    <location>
        <begin position="58"/>
        <end position="78"/>
    </location>
</feature>
<organism evidence="10 11">
    <name type="scientific">Cohnella terricola</name>
    <dbReference type="NCBI Taxonomy" id="1289167"/>
    <lineage>
        <taxon>Bacteria</taxon>
        <taxon>Bacillati</taxon>
        <taxon>Bacillota</taxon>
        <taxon>Bacilli</taxon>
        <taxon>Bacillales</taxon>
        <taxon>Paenibacillaceae</taxon>
        <taxon>Cohnella</taxon>
    </lineage>
</organism>
<evidence type="ECO:0000256" key="3">
    <source>
        <dbReference type="ARBA" id="ARBA00022475"/>
    </source>
</evidence>
<dbReference type="CDD" id="cd06261">
    <property type="entry name" value="TM_PBP2"/>
    <property type="match status" value="1"/>
</dbReference>
<sequence length="228" mass="25780">MNFDIGYMFDIFPRILQYLPIVLYMGTLSFVLAVIVGLIFAVIINAKVPVLYQLLRVIISYFRGVPTLIQIFIFYFGLPQLFPSLSSIQAITAVIIALSIKNAAYLSEVFRSAFLAVDKSQFEACEAVNMTKWQGLRTVILPQVFRVAIPATGNYYIMMIKETSLAFTIGVVDMLARAKLESAVTYKFLEAYLAVGLIYWAITVVLAFLQSKLEKYMERPYLKEATKS</sequence>
<keyword evidence="5" id="KW-0029">Amino-acid transport</keyword>
<keyword evidence="7 8" id="KW-0472">Membrane</keyword>
<gene>
    <name evidence="10" type="ORF">FPZ45_15270</name>
</gene>
<dbReference type="GO" id="GO:0043190">
    <property type="term" value="C:ATP-binding cassette (ABC) transporter complex"/>
    <property type="evidence" value="ECO:0007669"/>
    <property type="project" value="InterPro"/>
</dbReference>
<comment type="caution">
    <text evidence="10">The sequence shown here is derived from an EMBL/GenBank/DDBJ whole genome shotgun (WGS) entry which is preliminary data.</text>
</comment>
<keyword evidence="6 8" id="KW-1133">Transmembrane helix</keyword>
<dbReference type="InterPro" id="IPR010065">
    <property type="entry name" value="AA_ABC_transptr_permease_3TM"/>
</dbReference>
<dbReference type="EMBL" id="VNJJ01000008">
    <property type="protein sequence ID" value="TVX98665.1"/>
    <property type="molecule type" value="Genomic_DNA"/>
</dbReference>
<dbReference type="PANTHER" id="PTHR30614">
    <property type="entry name" value="MEMBRANE COMPONENT OF AMINO ACID ABC TRANSPORTER"/>
    <property type="match status" value="1"/>
</dbReference>